<dbReference type="GO" id="GO:0004316">
    <property type="term" value="F:3-oxoacyl-[acyl-carrier-protein] reductase (NADPH) activity"/>
    <property type="evidence" value="ECO:0007669"/>
    <property type="project" value="UniProtKB-EC"/>
</dbReference>
<evidence type="ECO:0000256" key="1">
    <source>
        <dbReference type="ARBA" id="ARBA00006484"/>
    </source>
</evidence>
<dbReference type="SUPFAM" id="SSF51735">
    <property type="entry name" value="NAD(P)-binding Rossmann-fold domains"/>
    <property type="match status" value="1"/>
</dbReference>
<dbReference type="Gene3D" id="3.40.50.720">
    <property type="entry name" value="NAD(P)-binding Rossmann-like Domain"/>
    <property type="match status" value="1"/>
</dbReference>
<dbReference type="InterPro" id="IPR051122">
    <property type="entry name" value="SDR_DHRS6-like"/>
</dbReference>
<dbReference type="PRINTS" id="PR00080">
    <property type="entry name" value="SDRFAMILY"/>
</dbReference>
<comment type="similarity">
    <text evidence="1">Belongs to the short-chain dehydrogenases/reductases (SDR) family.</text>
</comment>
<comment type="caution">
    <text evidence="3">The sequence shown here is derived from an EMBL/GenBank/DDBJ whole genome shotgun (WGS) entry which is preliminary data.</text>
</comment>
<dbReference type="PROSITE" id="PS00061">
    <property type="entry name" value="ADH_SHORT"/>
    <property type="match status" value="1"/>
</dbReference>
<dbReference type="InterPro" id="IPR002347">
    <property type="entry name" value="SDR_fam"/>
</dbReference>
<dbReference type="EMBL" id="JANUXX010000003">
    <property type="protein sequence ID" value="MCS4488109.1"/>
    <property type="molecule type" value="Genomic_DNA"/>
</dbReference>
<dbReference type="RefSeq" id="WP_259137893.1">
    <property type="nucleotide sequence ID" value="NZ_JANUXX010000003.1"/>
</dbReference>
<evidence type="ECO:0000313" key="4">
    <source>
        <dbReference type="Proteomes" id="UP001206548"/>
    </source>
</evidence>
<dbReference type="InterPro" id="IPR020904">
    <property type="entry name" value="Sc_DH/Rdtase_CS"/>
</dbReference>
<reference evidence="3 4" key="1">
    <citation type="journal article" date="2023" name="Int. J. Syst. Evol. Microbiol.">
        <title>Streptococcus sciuri sp. nov., Staphylococcus marylandisciuri sp. nov. and Staphylococcus americanisciuri sp. nov., isolated from faeces of eastern grey squirrel (Sciurus carolinensis).</title>
        <authorList>
            <person name="Volokhov D.V."/>
            <person name="Zagorodnyaya T.A."/>
            <person name="Furtak V.A."/>
            <person name="Nattanmai G."/>
            <person name="Randall L."/>
            <person name="Jose S."/>
            <person name="Gao Y."/>
            <person name="Eisenberg T."/>
            <person name="Delmonte P."/>
            <person name="Blom J."/>
            <person name="Mitchell K.K."/>
        </authorList>
    </citation>
    <scope>NUCLEOTIDE SEQUENCE [LARGE SCALE GENOMIC DNA]</scope>
    <source>
        <strain evidence="3 4">SQ9-PEA</strain>
    </source>
</reference>
<dbReference type="Proteomes" id="UP001206548">
    <property type="component" value="Unassembled WGS sequence"/>
</dbReference>
<proteinExistence type="inferred from homology"/>
<dbReference type="PANTHER" id="PTHR43477">
    <property type="entry name" value="DIHYDROANTICAPSIN 7-DEHYDROGENASE"/>
    <property type="match status" value="1"/>
</dbReference>
<sequence>MTKRVLITGAASGIGRAQMCAFLEAGYEVFAVDKSAIDKQDEHLHTFQLDLTADLESLFEQVADVDILCNTAGILDNYQPLLEQSMADMERLFAINLYAPTHLMHHYLPKMLLRQQGIIINMCSIASFLAGGGGSSYTASKHALAGLTKQVALDYADKGIQVFGIAPGAVKTGMTATDFEPGGLADWVAAQTPIKRWTLPEEIAELTLFLASGKASAMQGTIVKIDGGWSLK</sequence>
<dbReference type="PANTHER" id="PTHR43477:SF1">
    <property type="entry name" value="DIHYDROANTICAPSIN 7-DEHYDROGENASE"/>
    <property type="match status" value="1"/>
</dbReference>
<dbReference type="NCBIfam" id="NF005118">
    <property type="entry name" value="PRK06550.1"/>
    <property type="match status" value="1"/>
</dbReference>
<evidence type="ECO:0000313" key="3">
    <source>
        <dbReference type="EMBL" id="MCS4488109.1"/>
    </source>
</evidence>
<evidence type="ECO:0000256" key="2">
    <source>
        <dbReference type="ARBA" id="ARBA00023002"/>
    </source>
</evidence>
<protein>
    <submittedName>
        <fullName evidence="3">3-oxoacyl-ACP reductase</fullName>
        <ecNumber evidence="3">1.1.1.100</ecNumber>
    </submittedName>
</protein>
<dbReference type="InterPro" id="IPR036291">
    <property type="entry name" value="NAD(P)-bd_dom_sf"/>
</dbReference>
<gene>
    <name evidence="3" type="ORF">NXS10_03910</name>
</gene>
<keyword evidence="2 3" id="KW-0560">Oxidoreductase</keyword>
<accession>A0ABT2F6Q2</accession>
<organism evidence="3 4">
    <name type="scientific">Streptococcus sciuri</name>
    <dbReference type="NCBI Taxonomy" id="2973939"/>
    <lineage>
        <taxon>Bacteria</taxon>
        <taxon>Bacillati</taxon>
        <taxon>Bacillota</taxon>
        <taxon>Bacilli</taxon>
        <taxon>Lactobacillales</taxon>
        <taxon>Streptococcaceae</taxon>
        <taxon>Streptococcus</taxon>
    </lineage>
</organism>
<dbReference type="CDD" id="cd05233">
    <property type="entry name" value="SDR_c"/>
    <property type="match status" value="1"/>
</dbReference>
<dbReference type="EC" id="1.1.1.100" evidence="3"/>
<keyword evidence="4" id="KW-1185">Reference proteome</keyword>
<dbReference type="Pfam" id="PF13561">
    <property type="entry name" value="adh_short_C2"/>
    <property type="match status" value="1"/>
</dbReference>
<name>A0ABT2F6Q2_9STRE</name>
<dbReference type="PRINTS" id="PR00081">
    <property type="entry name" value="GDHRDH"/>
</dbReference>